<dbReference type="EMBL" id="CP001968">
    <property type="protein sequence ID" value="ADD67897.1"/>
    <property type="molecule type" value="Genomic_DNA"/>
</dbReference>
<dbReference type="HOGENOM" id="CLU_1892794_0_0_0"/>
<keyword evidence="1" id="KW-1133">Transmembrane helix</keyword>
<organism evidence="2 3">
    <name type="scientific">Denitrovibrio acetiphilus (strain DSM 12809 / NBRC 114555 / N2460)</name>
    <dbReference type="NCBI Taxonomy" id="522772"/>
    <lineage>
        <taxon>Bacteria</taxon>
        <taxon>Pseudomonadati</taxon>
        <taxon>Deferribacterota</taxon>
        <taxon>Deferribacteres</taxon>
        <taxon>Deferribacterales</taxon>
        <taxon>Geovibrionaceae</taxon>
        <taxon>Denitrovibrio</taxon>
    </lineage>
</organism>
<reference evidence="2 3" key="1">
    <citation type="journal article" date="2010" name="Stand. Genomic Sci.">
        <title>Complete genome sequence of Denitrovibrio acetiphilus type strain (N2460).</title>
        <authorList>
            <person name="Kiss H."/>
            <person name="Lang E."/>
            <person name="Lapidus A."/>
            <person name="Copeland A."/>
            <person name="Nolan M."/>
            <person name="Glavina Del Rio T."/>
            <person name="Chen F."/>
            <person name="Lucas S."/>
            <person name="Tice H."/>
            <person name="Cheng J.F."/>
            <person name="Han C."/>
            <person name="Goodwin L."/>
            <person name="Pitluck S."/>
            <person name="Liolios K."/>
            <person name="Pati A."/>
            <person name="Ivanova N."/>
            <person name="Mavromatis K."/>
            <person name="Chen A."/>
            <person name="Palaniappan K."/>
            <person name="Land M."/>
            <person name="Hauser L."/>
            <person name="Chang Y.J."/>
            <person name="Jeffries C.D."/>
            <person name="Detter J.C."/>
            <person name="Brettin T."/>
            <person name="Spring S."/>
            <person name="Rohde M."/>
            <person name="Goker M."/>
            <person name="Woyke T."/>
            <person name="Bristow J."/>
            <person name="Eisen J.A."/>
            <person name="Markowitz V."/>
            <person name="Hugenholtz P."/>
            <person name="Kyrpides N.C."/>
            <person name="Klenk H.P."/>
        </authorList>
    </citation>
    <scope>NUCLEOTIDE SEQUENCE [LARGE SCALE GENOMIC DNA]</scope>
    <source>
        <strain evidence="3">DSM 12809 / NBRC 114555 / N2460</strain>
    </source>
</reference>
<dbReference type="RefSeq" id="WP_013010421.1">
    <property type="nucleotide sequence ID" value="NC_013943.1"/>
</dbReference>
<dbReference type="eggNOG" id="ENOG503120K">
    <property type="taxonomic scope" value="Bacteria"/>
</dbReference>
<gene>
    <name evidence="2" type="ordered locus">Dacet_1125</name>
</gene>
<evidence type="ECO:0000313" key="3">
    <source>
        <dbReference type="Proteomes" id="UP000002012"/>
    </source>
</evidence>
<dbReference type="PaxDb" id="522772-Dacet_1125"/>
<dbReference type="InParanoid" id="D4H798"/>
<keyword evidence="1" id="KW-0812">Transmembrane</keyword>
<keyword evidence="1" id="KW-0472">Membrane</keyword>
<dbReference type="OrthoDB" id="9919080at2"/>
<proteinExistence type="predicted"/>
<sequence length="134" mass="15799">MASTAVNGQNFFHSSSFSENVVYAAPNEQILDRVYDFPEALPEKAMDMVVEMASDDSISNREMDYIYFIVVTLPLMATSGMFKDQKNWFLKENRVSFKDYIRYRLNKLNYMSVNSNDQQFCERIRQLLWRFSVV</sequence>
<protein>
    <submittedName>
        <fullName evidence="2">Uncharacterized protein</fullName>
    </submittedName>
</protein>
<dbReference type="Proteomes" id="UP000002012">
    <property type="component" value="Chromosome"/>
</dbReference>
<evidence type="ECO:0000313" key="2">
    <source>
        <dbReference type="EMBL" id="ADD67897.1"/>
    </source>
</evidence>
<name>D4H798_DENA2</name>
<dbReference type="KEGG" id="dap:Dacet_1125"/>
<evidence type="ECO:0000256" key="1">
    <source>
        <dbReference type="SAM" id="Phobius"/>
    </source>
</evidence>
<feature type="transmembrane region" description="Helical" evidence="1">
    <location>
        <begin position="65"/>
        <end position="82"/>
    </location>
</feature>
<dbReference type="STRING" id="522772.Dacet_1125"/>
<dbReference type="AlphaFoldDB" id="D4H798"/>
<keyword evidence="3" id="KW-1185">Reference proteome</keyword>
<accession>D4H798</accession>